<gene>
    <name evidence="2" type="ORF">GCM10011611_48140</name>
</gene>
<feature type="transmembrane region" description="Helical" evidence="1">
    <location>
        <begin position="205"/>
        <end position="228"/>
    </location>
</feature>
<protein>
    <submittedName>
        <fullName evidence="2">Uncharacterized protein</fullName>
    </submittedName>
</protein>
<feature type="transmembrane region" description="Helical" evidence="1">
    <location>
        <begin position="234"/>
        <end position="260"/>
    </location>
</feature>
<evidence type="ECO:0000313" key="3">
    <source>
        <dbReference type="Proteomes" id="UP000646365"/>
    </source>
</evidence>
<keyword evidence="1" id="KW-0472">Membrane</keyword>
<sequence length="274" mass="27543">MVLDAFWLALLVKIVATASVVVAASVVAERAGPFWGALITCLPVVAGPAYVLLALQADAAFVAASATSGVAANAATGLFVLTLHRMAPRRGALPSLTCAIAVWLGAILAIRATSPWSAVAGLALNLVVYGAALRVAVAEAGTVAAAAPARWFELPLRALSVGLLVAGAVSISQAIGPSATGLAMAFPIAMTSLTVMLYRRLGGVAVGWVMANSLKAMPGLAVALFAVAETVVPFGVASGLVLGLLASLAWSLGLMALRYLSLRRASGFPKATGA</sequence>
<reference evidence="2" key="1">
    <citation type="journal article" date="2014" name="Int. J. Syst. Evol. Microbiol.">
        <title>Complete genome sequence of Corynebacterium casei LMG S-19264T (=DSM 44701T), isolated from a smear-ripened cheese.</title>
        <authorList>
            <consortium name="US DOE Joint Genome Institute (JGI-PGF)"/>
            <person name="Walter F."/>
            <person name="Albersmeier A."/>
            <person name="Kalinowski J."/>
            <person name="Ruckert C."/>
        </authorList>
    </citation>
    <scope>NUCLEOTIDE SEQUENCE</scope>
    <source>
        <strain evidence="2">CGMCC 1.15725</strain>
    </source>
</reference>
<feature type="transmembrane region" description="Helical" evidence="1">
    <location>
        <begin position="158"/>
        <end position="175"/>
    </location>
</feature>
<dbReference type="EMBL" id="BMJQ01000014">
    <property type="protein sequence ID" value="GGF36098.1"/>
    <property type="molecule type" value="Genomic_DNA"/>
</dbReference>
<reference evidence="2" key="2">
    <citation type="submission" date="2020-09" db="EMBL/GenBank/DDBJ databases">
        <authorList>
            <person name="Sun Q."/>
            <person name="Zhou Y."/>
        </authorList>
    </citation>
    <scope>NUCLEOTIDE SEQUENCE</scope>
    <source>
        <strain evidence="2">CGMCC 1.15725</strain>
    </source>
</reference>
<feature type="transmembrane region" description="Helical" evidence="1">
    <location>
        <begin position="93"/>
        <end position="110"/>
    </location>
</feature>
<accession>A0A8J3E5X5</accession>
<keyword evidence="3" id="KW-1185">Reference proteome</keyword>
<feature type="transmembrane region" description="Helical" evidence="1">
    <location>
        <begin position="116"/>
        <end position="137"/>
    </location>
</feature>
<keyword evidence="1" id="KW-1133">Transmembrane helix</keyword>
<proteinExistence type="predicted"/>
<feature type="transmembrane region" description="Helical" evidence="1">
    <location>
        <begin position="6"/>
        <end position="27"/>
    </location>
</feature>
<organism evidence="2 3">
    <name type="scientific">Aliidongia dinghuensis</name>
    <dbReference type="NCBI Taxonomy" id="1867774"/>
    <lineage>
        <taxon>Bacteria</taxon>
        <taxon>Pseudomonadati</taxon>
        <taxon>Pseudomonadota</taxon>
        <taxon>Alphaproteobacteria</taxon>
        <taxon>Rhodospirillales</taxon>
        <taxon>Dongiaceae</taxon>
        <taxon>Aliidongia</taxon>
    </lineage>
</organism>
<dbReference type="AlphaFoldDB" id="A0A8J3E5X5"/>
<dbReference type="RefSeq" id="WP_189050568.1">
    <property type="nucleotide sequence ID" value="NZ_BMJQ01000014.1"/>
</dbReference>
<keyword evidence="1" id="KW-0812">Transmembrane</keyword>
<feature type="transmembrane region" description="Helical" evidence="1">
    <location>
        <begin position="34"/>
        <end position="53"/>
    </location>
</feature>
<dbReference type="Proteomes" id="UP000646365">
    <property type="component" value="Unassembled WGS sequence"/>
</dbReference>
<comment type="caution">
    <text evidence="2">The sequence shown here is derived from an EMBL/GenBank/DDBJ whole genome shotgun (WGS) entry which is preliminary data.</text>
</comment>
<feature type="transmembrane region" description="Helical" evidence="1">
    <location>
        <begin position="59"/>
        <end position="81"/>
    </location>
</feature>
<name>A0A8J3E5X5_9PROT</name>
<evidence type="ECO:0000256" key="1">
    <source>
        <dbReference type="SAM" id="Phobius"/>
    </source>
</evidence>
<feature type="transmembrane region" description="Helical" evidence="1">
    <location>
        <begin position="181"/>
        <end position="198"/>
    </location>
</feature>
<evidence type="ECO:0000313" key="2">
    <source>
        <dbReference type="EMBL" id="GGF36098.1"/>
    </source>
</evidence>